<keyword evidence="3 5" id="KW-0687">Ribonucleoprotein</keyword>
<dbReference type="GO" id="GO:0015934">
    <property type="term" value="C:large ribosomal subunit"/>
    <property type="evidence" value="ECO:0007669"/>
    <property type="project" value="InterPro"/>
</dbReference>
<comment type="similarity">
    <text evidence="1 5">Belongs to the bacterial ribosomal protein bL32 family.</text>
</comment>
<dbReference type="InterPro" id="IPR044957">
    <property type="entry name" value="Ribosomal_bL32_bact"/>
</dbReference>
<accession>A0A7C5UTA7</accession>
<protein>
    <recommendedName>
        <fullName evidence="4 5">Large ribosomal subunit protein bL32</fullName>
    </recommendedName>
</protein>
<dbReference type="AlphaFoldDB" id="A0A7C5UTA7"/>
<dbReference type="EMBL" id="DRVY01000088">
    <property type="protein sequence ID" value="HHR92431.1"/>
    <property type="molecule type" value="Genomic_DNA"/>
</dbReference>
<evidence type="ECO:0000313" key="7">
    <source>
        <dbReference type="EMBL" id="HHR92431.1"/>
    </source>
</evidence>
<dbReference type="InterPro" id="IPR002677">
    <property type="entry name" value="Ribosomal_bL32"/>
</dbReference>
<dbReference type="NCBIfam" id="TIGR01031">
    <property type="entry name" value="rpmF_bact"/>
    <property type="match status" value="1"/>
</dbReference>
<dbReference type="PANTHER" id="PTHR35534:SF1">
    <property type="entry name" value="LARGE RIBOSOMAL SUBUNIT PROTEIN BL32"/>
    <property type="match status" value="1"/>
</dbReference>
<dbReference type="PANTHER" id="PTHR35534">
    <property type="entry name" value="50S RIBOSOMAL PROTEIN L32"/>
    <property type="match status" value="1"/>
</dbReference>
<gene>
    <name evidence="5" type="primary">rpmF</name>
    <name evidence="7" type="ORF">ENL96_02875</name>
</gene>
<evidence type="ECO:0000256" key="6">
    <source>
        <dbReference type="SAM" id="MobiDB-lite"/>
    </source>
</evidence>
<feature type="region of interest" description="Disordered" evidence="6">
    <location>
        <begin position="1"/>
        <end position="23"/>
    </location>
</feature>
<dbReference type="SUPFAM" id="SSF57829">
    <property type="entry name" value="Zn-binding ribosomal proteins"/>
    <property type="match status" value="1"/>
</dbReference>
<evidence type="ECO:0000256" key="1">
    <source>
        <dbReference type="ARBA" id="ARBA00008560"/>
    </source>
</evidence>
<dbReference type="GO" id="GO:0003735">
    <property type="term" value="F:structural constituent of ribosome"/>
    <property type="evidence" value="ECO:0007669"/>
    <property type="project" value="InterPro"/>
</dbReference>
<evidence type="ECO:0000256" key="2">
    <source>
        <dbReference type="ARBA" id="ARBA00022980"/>
    </source>
</evidence>
<feature type="compositionally biased region" description="Basic residues" evidence="6">
    <location>
        <begin position="1"/>
        <end position="17"/>
    </location>
</feature>
<organism evidence="7">
    <name type="scientific">candidate division CPR3 bacterium</name>
    <dbReference type="NCBI Taxonomy" id="2268181"/>
    <lineage>
        <taxon>Bacteria</taxon>
        <taxon>Bacteria division CPR3</taxon>
    </lineage>
</organism>
<dbReference type="Pfam" id="PF01783">
    <property type="entry name" value="Ribosomal_L32p"/>
    <property type="match status" value="1"/>
</dbReference>
<evidence type="ECO:0000256" key="3">
    <source>
        <dbReference type="ARBA" id="ARBA00023274"/>
    </source>
</evidence>
<name>A0A7C5UTA7_UNCC3</name>
<comment type="caution">
    <text evidence="7">The sequence shown here is derived from an EMBL/GenBank/DDBJ whole genome shotgun (WGS) entry which is preliminary data.</text>
</comment>
<dbReference type="InterPro" id="IPR011332">
    <property type="entry name" value="Ribosomal_zn-bd"/>
</dbReference>
<dbReference type="HAMAP" id="MF_00340">
    <property type="entry name" value="Ribosomal_bL32"/>
    <property type="match status" value="1"/>
</dbReference>
<evidence type="ECO:0000256" key="4">
    <source>
        <dbReference type="ARBA" id="ARBA00035178"/>
    </source>
</evidence>
<reference evidence="7" key="1">
    <citation type="journal article" date="2020" name="mSystems">
        <title>Genome- and Community-Level Interaction Insights into Carbon Utilization and Element Cycling Functions of Hydrothermarchaeota in Hydrothermal Sediment.</title>
        <authorList>
            <person name="Zhou Z."/>
            <person name="Liu Y."/>
            <person name="Xu W."/>
            <person name="Pan J."/>
            <person name="Luo Z.H."/>
            <person name="Li M."/>
        </authorList>
    </citation>
    <scope>NUCLEOTIDE SEQUENCE [LARGE SCALE GENOMIC DNA]</scope>
    <source>
        <strain evidence="7">SpSt-1042</strain>
    </source>
</reference>
<proteinExistence type="inferred from homology"/>
<sequence length="59" mass="6847">MAVPKKKVTKRRKRNRRSHDAIKPPAISICPHCKAPKAPHQPCKTCGRYKNRIVFEKIK</sequence>
<keyword evidence="2 5" id="KW-0689">Ribosomal protein</keyword>
<dbReference type="GO" id="GO:0006412">
    <property type="term" value="P:translation"/>
    <property type="evidence" value="ECO:0007669"/>
    <property type="project" value="UniProtKB-UniRule"/>
</dbReference>
<evidence type="ECO:0000256" key="5">
    <source>
        <dbReference type="HAMAP-Rule" id="MF_00340"/>
    </source>
</evidence>